<reference evidence="2 3" key="1">
    <citation type="submission" date="2016-09" db="EMBL/GenBank/DDBJ databases">
        <title>Extensive genetic diversity and differential bi-allelic expression allows diatom success in the polar Southern Ocean.</title>
        <authorList>
            <consortium name="DOE Joint Genome Institute"/>
            <person name="Mock T."/>
            <person name="Otillar R.P."/>
            <person name="Strauss J."/>
            <person name="Dupont C."/>
            <person name="Frickenhaus S."/>
            <person name="Maumus F."/>
            <person name="Mcmullan M."/>
            <person name="Sanges R."/>
            <person name="Schmutz J."/>
            <person name="Toseland A."/>
            <person name="Valas R."/>
            <person name="Veluchamy A."/>
            <person name="Ward B.J."/>
            <person name="Allen A."/>
            <person name="Barry K."/>
            <person name="Falciatore A."/>
            <person name="Ferrante M."/>
            <person name="Fortunato A.E."/>
            <person name="Gloeckner G."/>
            <person name="Gruber A."/>
            <person name="Hipkin R."/>
            <person name="Janech M."/>
            <person name="Kroth P."/>
            <person name="Leese F."/>
            <person name="Lindquist E."/>
            <person name="Lyon B.R."/>
            <person name="Martin J."/>
            <person name="Mayer C."/>
            <person name="Parker M."/>
            <person name="Quesneville H."/>
            <person name="Raymond J."/>
            <person name="Uhlig C."/>
            <person name="Valentin K.U."/>
            <person name="Worden A.Z."/>
            <person name="Armbrust E.V."/>
            <person name="Bowler C."/>
            <person name="Green B."/>
            <person name="Moulton V."/>
            <person name="Van Oosterhout C."/>
            <person name="Grigoriev I."/>
        </authorList>
    </citation>
    <scope>NUCLEOTIDE SEQUENCE [LARGE SCALE GENOMIC DNA]</scope>
    <source>
        <strain evidence="2 3">CCMP1102</strain>
    </source>
</reference>
<keyword evidence="3" id="KW-1185">Reference proteome</keyword>
<feature type="non-terminal residue" evidence="2">
    <location>
        <position position="236"/>
    </location>
</feature>
<feature type="transmembrane region" description="Helical" evidence="1">
    <location>
        <begin position="71"/>
        <end position="90"/>
    </location>
</feature>
<accession>A0A1E7EW62</accession>
<dbReference type="EMBL" id="KV784373">
    <property type="protein sequence ID" value="OEU10025.1"/>
    <property type="molecule type" value="Genomic_DNA"/>
</dbReference>
<keyword evidence="1" id="KW-0472">Membrane</keyword>
<keyword evidence="1" id="KW-1133">Transmembrane helix</keyword>
<protein>
    <submittedName>
        <fullName evidence="2">Uncharacterized protein</fullName>
    </submittedName>
</protein>
<organism evidence="2 3">
    <name type="scientific">Fragilariopsis cylindrus CCMP1102</name>
    <dbReference type="NCBI Taxonomy" id="635003"/>
    <lineage>
        <taxon>Eukaryota</taxon>
        <taxon>Sar</taxon>
        <taxon>Stramenopiles</taxon>
        <taxon>Ochrophyta</taxon>
        <taxon>Bacillariophyta</taxon>
        <taxon>Bacillariophyceae</taxon>
        <taxon>Bacillariophycidae</taxon>
        <taxon>Bacillariales</taxon>
        <taxon>Bacillariaceae</taxon>
        <taxon>Fragilariopsis</taxon>
    </lineage>
</organism>
<name>A0A1E7EW62_9STRA</name>
<dbReference type="InParanoid" id="A0A1E7EW62"/>
<dbReference type="Proteomes" id="UP000095751">
    <property type="component" value="Unassembled WGS sequence"/>
</dbReference>
<evidence type="ECO:0000313" key="3">
    <source>
        <dbReference type="Proteomes" id="UP000095751"/>
    </source>
</evidence>
<sequence>MERWRAVLLSFIAVALAVVTIAGAVLGYRIAAGQQNALEGWRARVYVIACSALPLFFFAILPWVNDGSSPAGTFSLLSCSASWSFFLYYIQEANSQKHFINNQPSTMFYLIMALLVTAWCLVSLMKSIYTKHENEEKFYTNDFFGPSRIVGWNAGDGGYDMQLEWPCQDTVCQYEVPGVLCSFYHDTNIWNQKSQTFYYDNSRLKYHVYNVEGLDCSTIPAAVASDYDAYASPKKD</sequence>
<dbReference type="AlphaFoldDB" id="A0A1E7EW62"/>
<evidence type="ECO:0000313" key="2">
    <source>
        <dbReference type="EMBL" id="OEU10025.1"/>
    </source>
</evidence>
<dbReference type="KEGG" id="fcy:FRACYDRAFT_271174"/>
<feature type="transmembrane region" description="Helical" evidence="1">
    <location>
        <begin position="43"/>
        <end position="64"/>
    </location>
</feature>
<gene>
    <name evidence="2" type="ORF">FRACYDRAFT_271174</name>
</gene>
<feature type="transmembrane region" description="Helical" evidence="1">
    <location>
        <begin position="106"/>
        <end position="125"/>
    </location>
</feature>
<keyword evidence="1" id="KW-0812">Transmembrane</keyword>
<proteinExistence type="predicted"/>
<evidence type="ECO:0000256" key="1">
    <source>
        <dbReference type="SAM" id="Phobius"/>
    </source>
</evidence>